<evidence type="ECO:0000313" key="1">
    <source>
        <dbReference type="EMBL" id="MBD1363804.1"/>
    </source>
</evidence>
<dbReference type="EMBL" id="JACWMY010000003">
    <property type="protein sequence ID" value="MBD1363804.1"/>
    <property type="molecule type" value="Genomic_DNA"/>
</dbReference>
<dbReference type="Proteomes" id="UP000606600">
    <property type="component" value="Unassembled WGS sequence"/>
</dbReference>
<reference evidence="1 2" key="1">
    <citation type="submission" date="2020-09" db="EMBL/GenBank/DDBJ databases">
        <title>Novel species of Mucilaginibacter isolated from a glacier on the Tibetan Plateau.</title>
        <authorList>
            <person name="Liu Q."/>
            <person name="Xin Y.-H."/>
        </authorList>
    </citation>
    <scope>NUCLEOTIDE SEQUENCE [LARGE SCALE GENOMIC DNA]</scope>
    <source>
        <strain evidence="1 2">ZT4R22</strain>
    </source>
</reference>
<gene>
    <name evidence="1" type="ORF">IDJ77_08270</name>
</gene>
<keyword evidence="2" id="KW-1185">Reference proteome</keyword>
<organism evidence="1 2">
    <name type="scientific">Mucilaginibacter pankratovii</name>
    <dbReference type="NCBI Taxonomy" id="2772110"/>
    <lineage>
        <taxon>Bacteria</taxon>
        <taxon>Pseudomonadati</taxon>
        <taxon>Bacteroidota</taxon>
        <taxon>Sphingobacteriia</taxon>
        <taxon>Sphingobacteriales</taxon>
        <taxon>Sphingobacteriaceae</taxon>
        <taxon>Mucilaginibacter</taxon>
    </lineage>
</organism>
<proteinExistence type="predicted"/>
<accession>A0ABR7WNA8</accession>
<comment type="caution">
    <text evidence="1">The sequence shown here is derived from an EMBL/GenBank/DDBJ whole genome shotgun (WGS) entry which is preliminary data.</text>
</comment>
<protein>
    <submittedName>
        <fullName evidence="1">Uncharacterized protein</fullName>
    </submittedName>
</protein>
<evidence type="ECO:0000313" key="2">
    <source>
        <dbReference type="Proteomes" id="UP000606600"/>
    </source>
</evidence>
<name>A0ABR7WNA8_9SPHI</name>
<dbReference type="RefSeq" id="WP_191188467.1">
    <property type="nucleotide sequence ID" value="NZ_JACWMY010000003.1"/>
</dbReference>
<sequence length="48" mass="5518">MKKEKLGDELMVEALEQLVAKNQIEKFQKQTTEMDALSIKTICSESFI</sequence>